<dbReference type="PANTHER" id="PTHR11941">
    <property type="entry name" value="ENOYL-COA HYDRATASE-RELATED"/>
    <property type="match status" value="1"/>
</dbReference>
<evidence type="ECO:0000256" key="1">
    <source>
        <dbReference type="ARBA" id="ARBA00005254"/>
    </source>
</evidence>
<evidence type="ECO:0000256" key="2">
    <source>
        <dbReference type="ARBA" id="ARBA00023239"/>
    </source>
</evidence>
<dbReference type="GO" id="GO:0016853">
    <property type="term" value="F:isomerase activity"/>
    <property type="evidence" value="ECO:0007669"/>
    <property type="project" value="UniProtKB-KW"/>
</dbReference>
<dbReference type="FunFam" id="3.90.226.10:FF:000009">
    <property type="entry name" value="Carnitinyl-CoA dehydratase"/>
    <property type="match status" value="1"/>
</dbReference>
<dbReference type="OrthoDB" id="9807606at2"/>
<accession>A0A4Z0CB36</accession>
<sequence length="260" mass="27418">MESVLITRPRAGVAVLTIQRPQRYNALDPQTNEAMAKAFGELDADETVRCIVLTGAGDRAFCTGADIPTMLPWIRANVVNGADDPQLGGITHRPGTRKPLVAAVNGLALGGGLELALACDLRIASEHARFGLPEIKLGVLAGAGGCTRLPRMLPEALAAEMILTGEPIDAARALQAGLVSRVVAAGQLMEQALDLAETIASRAPLSVLACTRVLRRRKFAELQAPLAEERAEFAKLLLSADADEGIRAFGEGSQPTWQGL</sequence>
<comment type="caution">
    <text evidence="4">The sequence shown here is derived from an EMBL/GenBank/DDBJ whole genome shotgun (WGS) entry which is preliminary data.</text>
</comment>
<dbReference type="GO" id="GO:0016829">
    <property type="term" value="F:lyase activity"/>
    <property type="evidence" value="ECO:0007669"/>
    <property type="project" value="UniProtKB-KW"/>
</dbReference>
<dbReference type="PANTHER" id="PTHR11941:SF54">
    <property type="entry name" value="ENOYL-COA HYDRATASE, MITOCHONDRIAL"/>
    <property type="match status" value="1"/>
</dbReference>
<organism evidence="4 5">
    <name type="scientific">Ramlibacter humi</name>
    <dbReference type="NCBI Taxonomy" id="2530451"/>
    <lineage>
        <taxon>Bacteria</taxon>
        <taxon>Pseudomonadati</taxon>
        <taxon>Pseudomonadota</taxon>
        <taxon>Betaproteobacteria</taxon>
        <taxon>Burkholderiales</taxon>
        <taxon>Comamonadaceae</taxon>
        <taxon>Ramlibacter</taxon>
    </lineage>
</organism>
<dbReference type="GO" id="GO:0006635">
    <property type="term" value="P:fatty acid beta-oxidation"/>
    <property type="evidence" value="ECO:0007669"/>
    <property type="project" value="TreeGrafter"/>
</dbReference>
<keyword evidence="2" id="KW-0456">Lyase</keyword>
<evidence type="ECO:0000313" key="5">
    <source>
        <dbReference type="Proteomes" id="UP000297839"/>
    </source>
</evidence>
<dbReference type="Pfam" id="PF00378">
    <property type="entry name" value="ECH_1"/>
    <property type="match status" value="1"/>
</dbReference>
<keyword evidence="5" id="KW-1185">Reference proteome</keyword>
<dbReference type="Proteomes" id="UP000297839">
    <property type="component" value="Unassembled WGS sequence"/>
</dbReference>
<dbReference type="AlphaFoldDB" id="A0A4Z0CB36"/>
<comment type="similarity">
    <text evidence="1 3">Belongs to the enoyl-CoA hydratase/isomerase family.</text>
</comment>
<dbReference type="EMBL" id="SMLK01000001">
    <property type="protein sequence ID" value="TFZ08813.1"/>
    <property type="molecule type" value="Genomic_DNA"/>
</dbReference>
<dbReference type="InterPro" id="IPR029045">
    <property type="entry name" value="ClpP/crotonase-like_dom_sf"/>
</dbReference>
<dbReference type="PROSITE" id="PS00166">
    <property type="entry name" value="ENOYL_COA_HYDRATASE"/>
    <property type="match status" value="1"/>
</dbReference>
<dbReference type="Gene3D" id="3.90.226.10">
    <property type="entry name" value="2-enoyl-CoA Hydratase, Chain A, domain 1"/>
    <property type="match status" value="1"/>
</dbReference>
<dbReference type="InterPro" id="IPR018376">
    <property type="entry name" value="Enoyl-CoA_hyd/isom_CS"/>
</dbReference>
<reference evidence="4 5" key="1">
    <citation type="submission" date="2019-03" db="EMBL/GenBank/DDBJ databases">
        <title>Ramlibacter sp. 18x22-1, whole genome shotgun sequence.</title>
        <authorList>
            <person name="Zhang X."/>
            <person name="Feng G."/>
            <person name="Zhu H."/>
        </authorList>
    </citation>
    <scope>NUCLEOTIDE SEQUENCE [LARGE SCALE GENOMIC DNA]</scope>
    <source>
        <strain evidence="4 5">18x22-1</strain>
    </source>
</reference>
<evidence type="ECO:0000313" key="4">
    <source>
        <dbReference type="EMBL" id="TFZ08813.1"/>
    </source>
</evidence>
<name>A0A4Z0CB36_9BURK</name>
<proteinExistence type="inferred from homology"/>
<protein>
    <submittedName>
        <fullName evidence="4">Enoyl-CoA hydratase/isomerase family protein</fullName>
    </submittedName>
</protein>
<dbReference type="CDD" id="cd06558">
    <property type="entry name" value="crotonase-like"/>
    <property type="match status" value="1"/>
</dbReference>
<evidence type="ECO:0000256" key="3">
    <source>
        <dbReference type="RuleBase" id="RU003707"/>
    </source>
</evidence>
<gene>
    <name evidence="4" type="ORF">EZ216_06635</name>
</gene>
<dbReference type="RefSeq" id="WP_135248900.1">
    <property type="nucleotide sequence ID" value="NZ_SMLK01000001.1"/>
</dbReference>
<keyword evidence="4" id="KW-0413">Isomerase</keyword>
<dbReference type="InterPro" id="IPR001753">
    <property type="entry name" value="Enoyl-CoA_hydra/iso"/>
</dbReference>
<dbReference type="SUPFAM" id="SSF52096">
    <property type="entry name" value="ClpP/crotonase"/>
    <property type="match status" value="1"/>
</dbReference>